<name>A0A0M3QER0_9BACT</name>
<gene>
    <name evidence="11" type="primary">hyaL</name>
    <name evidence="11" type="ORF">DSOUD_0078</name>
</gene>
<dbReference type="Gene3D" id="1.10.645.10">
    <property type="entry name" value="Cytochrome-c3 Hydrogenase, chain B"/>
    <property type="match status" value="1"/>
</dbReference>
<keyword evidence="9" id="KW-0460">Magnesium</keyword>
<comment type="subcellular location">
    <subcellularLocation>
        <location evidence="2">Periplasm</location>
    </subcellularLocation>
</comment>
<evidence type="ECO:0000313" key="12">
    <source>
        <dbReference type="Proteomes" id="UP000057158"/>
    </source>
</evidence>
<feature type="binding site" evidence="9">
    <location>
        <position position="555"/>
    </location>
    <ligand>
        <name>Mg(2+)</name>
        <dbReference type="ChEBI" id="CHEBI:18420"/>
    </ligand>
</feature>
<dbReference type="AlphaFoldDB" id="A0A0M3QER0"/>
<dbReference type="GO" id="GO:0042597">
    <property type="term" value="C:periplasmic space"/>
    <property type="evidence" value="ECO:0007669"/>
    <property type="project" value="UniProtKB-SubCell"/>
</dbReference>
<evidence type="ECO:0000256" key="4">
    <source>
        <dbReference type="ARBA" id="ARBA00011771"/>
    </source>
</evidence>
<evidence type="ECO:0000256" key="8">
    <source>
        <dbReference type="ARBA" id="ARBA00023002"/>
    </source>
</evidence>
<proteinExistence type="inferred from homology"/>
<comment type="similarity">
    <text evidence="3 10">Belongs to the [NiFe]/[NiFeSe] hydrogenase large subunit family.</text>
</comment>
<feature type="binding site" evidence="9">
    <location>
        <position position="552"/>
    </location>
    <ligand>
        <name>Mg(2+)</name>
        <dbReference type="ChEBI" id="CHEBI:18420"/>
    </ligand>
</feature>
<evidence type="ECO:0000313" key="11">
    <source>
        <dbReference type="EMBL" id="ALC14879.1"/>
    </source>
</evidence>
<evidence type="ECO:0000256" key="7">
    <source>
        <dbReference type="ARBA" id="ARBA00022764"/>
    </source>
</evidence>
<evidence type="ECO:0000256" key="2">
    <source>
        <dbReference type="ARBA" id="ARBA00004418"/>
    </source>
</evidence>
<keyword evidence="6 9" id="KW-0479">Metal-binding</keyword>
<feature type="binding site" evidence="9">
    <location>
        <position position="64"/>
    </location>
    <ligand>
        <name>Ni(2+)</name>
        <dbReference type="ChEBI" id="CHEBI:49786"/>
    </ligand>
</feature>
<dbReference type="PATRIC" id="fig|1603606.3.peg.88"/>
<dbReference type="InterPro" id="IPR001501">
    <property type="entry name" value="Ni-dep_hyd_lsu"/>
</dbReference>
<dbReference type="InterPro" id="IPR029014">
    <property type="entry name" value="NiFe-Hase_large"/>
</dbReference>
<protein>
    <submittedName>
        <fullName evidence="11">Periplasmically oriented, membrane-bound [NiFe]-hydrogenase large subunit</fullName>
    </submittedName>
</protein>
<accession>A0A0M3QER0</accession>
<feature type="binding site" evidence="9">
    <location>
        <position position="61"/>
    </location>
    <ligand>
        <name>Ni(2+)</name>
        <dbReference type="ChEBI" id="CHEBI:49786"/>
    </ligand>
</feature>
<sequence>MSKKIVVDPVTRIEGHLRIEAQVEGGKIVNAWSSSTAFRGIETILKGRDPRDAHHFTQRFCGVCTTVHSIASIRCVEDALKIQIPDNARLIRNLIMAIQSVQDHVIHFYHLHALDWVDITSALKADPAATARLAQSISEWPQASATYFKTNQERIAAFVGTGRLGPFANGYWGHSAYRLPAEANLMAVAHYLEALEWQKDIIRIHAILGSKNPHPQTFLVGGMAIPVDPDSQNAINADKLALIGKLLKKARVFVEQVYIPDLLAVASFYKEWAGIGGGVGNFLTYGDFPMDNSGSLESNYFPRGVILGRDLANVMPMDEEKITEYVTHSWYSYSGGDGKGLHPYDGETSHNYTGPRPPYDFLDTDDKYSWVKAPRYMDQPMEVGPLARMVVAYARGHKEVQETVNFVLGKLGVGPEALFSTLGRTAARGIETLLLAQKSELWLQQLTDNMGRGILAVHNGERWDPATWPKESRGFGYHEAPRGALGHWIRIENGAIANFQAVVPSTWNAGPRDPMGQMGPYEAALIGTPVADPGKPLEILRTIHSFDPCLACAVHVLDGRGTEMVQVKVL</sequence>
<reference evidence="11 12" key="1">
    <citation type="submission" date="2015-07" db="EMBL/GenBank/DDBJ databases">
        <title>Isolation and Genomic Characterization of a Novel Halophilic Metal-Reducing Deltaproteobacterium from the Deep Subsurface.</title>
        <authorList>
            <person name="Badalamenti J.P."/>
            <person name="Summers Z.M."/>
            <person name="Gralnick J.A."/>
            <person name="Bond D.R."/>
        </authorList>
    </citation>
    <scope>NUCLEOTIDE SEQUENCE [LARGE SCALE GENOMIC DNA]</scope>
    <source>
        <strain evidence="11 12">WTL</strain>
    </source>
</reference>
<comment type="cofactor">
    <cofactor evidence="1 9">
        <name>Ni(2+)</name>
        <dbReference type="ChEBI" id="CHEBI:49786"/>
    </cofactor>
</comment>
<organism evidence="11 12">
    <name type="scientific">Desulfuromonas soudanensis</name>
    <dbReference type="NCBI Taxonomy" id="1603606"/>
    <lineage>
        <taxon>Bacteria</taxon>
        <taxon>Pseudomonadati</taxon>
        <taxon>Thermodesulfobacteriota</taxon>
        <taxon>Desulfuromonadia</taxon>
        <taxon>Desulfuromonadales</taxon>
        <taxon>Desulfuromonadaceae</taxon>
        <taxon>Desulfuromonas</taxon>
    </lineage>
</organism>
<dbReference type="SUPFAM" id="SSF56762">
    <property type="entry name" value="HydB/Nqo4-like"/>
    <property type="match status" value="1"/>
</dbReference>
<dbReference type="PROSITE" id="PS00507">
    <property type="entry name" value="NI_HGENASE_L_1"/>
    <property type="match status" value="1"/>
</dbReference>
<evidence type="ECO:0000256" key="9">
    <source>
        <dbReference type="PIRSR" id="PIRSR601501-1"/>
    </source>
</evidence>
<dbReference type="GO" id="GO:0016151">
    <property type="term" value="F:nickel cation binding"/>
    <property type="evidence" value="ECO:0007669"/>
    <property type="project" value="InterPro"/>
</dbReference>
<dbReference type="RefSeq" id="WP_053549137.1">
    <property type="nucleotide sequence ID" value="NZ_CP010802.1"/>
</dbReference>
<dbReference type="GO" id="GO:0008901">
    <property type="term" value="F:ferredoxin hydrogenase activity"/>
    <property type="evidence" value="ECO:0007669"/>
    <property type="project" value="InterPro"/>
</dbReference>
<evidence type="ECO:0000256" key="6">
    <source>
        <dbReference type="ARBA" id="ARBA00022723"/>
    </source>
</evidence>
<keyword evidence="7" id="KW-0574">Periplasm</keyword>
<dbReference type="FunFam" id="1.10.645.10:FF:000002">
    <property type="entry name" value="Hydrogenase 2 large subunit"/>
    <property type="match status" value="1"/>
</dbReference>
<feature type="binding site" evidence="9">
    <location>
        <position position="549"/>
    </location>
    <ligand>
        <name>Fe cation</name>
        <dbReference type="ChEBI" id="CHEBI:24875"/>
    </ligand>
</feature>
<evidence type="ECO:0000256" key="1">
    <source>
        <dbReference type="ARBA" id="ARBA00001967"/>
    </source>
</evidence>
<feature type="binding site" evidence="9">
    <location>
        <position position="42"/>
    </location>
    <ligand>
        <name>Mg(2+)</name>
        <dbReference type="ChEBI" id="CHEBI:18420"/>
    </ligand>
</feature>
<dbReference type="InterPro" id="IPR050867">
    <property type="entry name" value="NiFe/NiFeSe_hydrgnase_LSU"/>
</dbReference>
<keyword evidence="8 10" id="KW-0560">Oxidoreductase</keyword>
<keyword evidence="9" id="KW-0408">Iron</keyword>
<evidence type="ECO:0000256" key="10">
    <source>
        <dbReference type="RuleBase" id="RU003896"/>
    </source>
</evidence>
<dbReference type="EMBL" id="CP010802">
    <property type="protein sequence ID" value="ALC14879.1"/>
    <property type="molecule type" value="Genomic_DNA"/>
</dbReference>
<feature type="binding site" evidence="9">
    <location>
        <position position="64"/>
    </location>
    <ligand>
        <name>Fe cation</name>
        <dbReference type="ChEBI" id="CHEBI:24875"/>
    </ligand>
</feature>
<dbReference type="STRING" id="1603606.DSOUD_0078"/>
<dbReference type="Pfam" id="PF00374">
    <property type="entry name" value="NiFeSe_Hases"/>
    <property type="match status" value="1"/>
</dbReference>
<dbReference type="OrthoDB" id="9761717at2"/>
<comment type="subunit">
    <text evidence="4">Heterodimer of a large and a small subunit.</text>
</comment>
<keyword evidence="5 9" id="KW-0533">Nickel</keyword>
<comment type="cofactor">
    <cofactor evidence="9">
        <name>Fe cation</name>
        <dbReference type="ChEBI" id="CHEBI:24875"/>
    </cofactor>
</comment>
<dbReference type="PANTHER" id="PTHR42958:SF2">
    <property type="entry name" value="UPTAKE HYDROGENASE LARGE SUBUNIT"/>
    <property type="match status" value="1"/>
</dbReference>
<dbReference type="PROSITE" id="PS00508">
    <property type="entry name" value="NI_HGENASE_L_2"/>
    <property type="match status" value="1"/>
</dbReference>
<dbReference type="PANTHER" id="PTHR42958">
    <property type="entry name" value="HYDROGENASE-2 LARGE CHAIN"/>
    <property type="match status" value="1"/>
</dbReference>
<evidence type="ECO:0000256" key="5">
    <source>
        <dbReference type="ARBA" id="ARBA00022596"/>
    </source>
</evidence>
<dbReference type="Proteomes" id="UP000057158">
    <property type="component" value="Chromosome"/>
</dbReference>
<dbReference type="KEGG" id="des:DSOUD_0078"/>
<keyword evidence="12" id="KW-1185">Reference proteome</keyword>
<evidence type="ECO:0000256" key="3">
    <source>
        <dbReference type="ARBA" id="ARBA00009292"/>
    </source>
</evidence>
<dbReference type="InterPro" id="IPR018194">
    <property type="entry name" value="Ni-dep_hyd_lsu_Ni_BS"/>
</dbReference>